<organism evidence="3 4">
    <name type="scientific">Canavalia gladiata</name>
    <name type="common">Sword bean</name>
    <name type="synonym">Dolichos gladiatus</name>
    <dbReference type="NCBI Taxonomy" id="3824"/>
    <lineage>
        <taxon>Eukaryota</taxon>
        <taxon>Viridiplantae</taxon>
        <taxon>Streptophyta</taxon>
        <taxon>Embryophyta</taxon>
        <taxon>Tracheophyta</taxon>
        <taxon>Spermatophyta</taxon>
        <taxon>Magnoliopsida</taxon>
        <taxon>eudicotyledons</taxon>
        <taxon>Gunneridae</taxon>
        <taxon>Pentapetalae</taxon>
        <taxon>rosids</taxon>
        <taxon>fabids</taxon>
        <taxon>Fabales</taxon>
        <taxon>Fabaceae</taxon>
        <taxon>Papilionoideae</taxon>
        <taxon>50 kb inversion clade</taxon>
        <taxon>NPAAA clade</taxon>
        <taxon>indigoferoid/millettioid clade</taxon>
        <taxon>Phaseoleae</taxon>
        <taxon>Canavalia</taxon>
    </lineage>
</organism>
<evidence type="ECO:0000313" key="3">
    <source>
        <dbReference type="EMBL" id="KAK7298857.1"/>
    </source>
</evidence>
<comment type="caution">
    <text evidence="3">The sequence shown here is derived from an EMBL/GenBank/DDBJ whole genome shotgun (WGS) entry which is preliminary data.</text>
</comment>
<dbReference type="EMBL" id="JAYMYQ010000024">
    <property type="protein sequence ID" value="KAK7298857.1"/>
    <property type="molecule type" value="Genomic_DNA"/>
</dbReference>
<dbReference type="EMBL" id="JAYMYQ010000031">
    <property type="protein sequence ID" value="KAK7298179.1"/>
    <property type="molecule type" value="Genomic_DNA"/>
</dbReference>
<sequence length="253" mass="27371">MNGKAQKNVYSSPVRGAFGKGIGDHWLLPIVGEGLEPLTPTPTQLNPVNNTLESDRIPFASGRQSGLAQLLGYLHGQGSNLKALVTTDAAEESDVSLELSSKTETVESFSKNYVPESEVVALFGRGSTGAPIECPPARNQYLSPIFFSNHLVMVAQSSLSLTFILLESSIMLLNWIADMIPLMPPTQYLISLLPRNSIANLSSKADPSFAFTLDQLPAEKKLARQVPKGRVLGPCRITGKAHPLSVVSAYRRR</sequence>
<reference evidence="3 4" key="1">
    <citation type="submission" date="2024-01" db="EMBL/GenBank/DDBJ databases">
        <title>The genomes of 5 underutilized Papilionoideae crops provide insights into root nodulation and disease resistanc.</title>
        <authorList>
            <person name="Jiang F."/>
        </authorList>
    </citation>
    <scope>NUCLEOTIDE SEQUENCE [LARGE SCALE GENOMIC DNA]</scope>
    <source>
        <strain evidence="3">LVBAO_FW01</strain>
        <tissue evidence="3">Leaves</tissue>
    </source>
</reference>
<protein>
    <submittedName>
        <fullName evidence="3">Uncharacterized protein</fullName>
    </submittedName>
</protein>
<dbReference type="Proteomes" id="UP001367508">
    <property type="component" value="Unassembled WGS sequence"/>
</dbReference>
<evidence type="ECO:0000313" key="2">
    <source>
        <dbReference type="EMBL" id="KAK7298179.1"/>
    </source>
</evidence>
<evidence type="ECO:0000313" key="4">
    <source>
        <dbReference type="Proteomes" id="UP001367508"/>
    </source>
</evidence>
<accession>A0AAN9JGS6</accession>
<dbReference type="AlphaFoldDB" id="A0AAN9JGS6"/>
<name>A0AAN9JGS6_CANGL</name>
<evidence type="ECO:0000313" key="1">
    <source>
        <dbReference type="EMBL" id="KAK7296138.1"/>
    </source>
</evidence>
<proteinExistence type="predicted"/>
<keyword evidence="4" id="KW-1185">Reference proteome</keyword>
<dbReference type="EMBL" id="JAYMYQ010000084">
    <property type="protein sequence ID" value="KAK7296138.1"/>
    <property type="molecule type" value="Genomic_DNA"/>
</dbReference>
<gene>
    <name evidence="3" type="ORF">VNO77_46405</name>
    <name evidence="2" type="ORF">VNO77_47086</name>
    <name evidence="1" type="ORF">VNO77_50729</name>
</gene>